<comment type="caution">
    <text evidence="1">The sequence shown here is derived from an EMBL/GenBank/DDBJ whole genome shotgun (WGS) entry which is preliminary data.</text>
</comment>
<accession>A0ABQ9WDD2</accession>
<protein>
    <submittedName>
        <fullName evidence="1">Uncharacterized protein</fullName>
    </submittedName>
</protein>
<organism evidence="1 2">
    <name type="scientific">Saguinus oedipus</name>
    <name type="common">Cotton-top tamarin</name>
    <name type="synonym">Oedipomidas oedipus</name>
    <dbReference type="NCBI Taxonomy" id="9490"/>
    <lineage>
        <taxon>Eukaryota</taxon>
        <taxon>Metazoa</taxon>
        <taxon>Chordata</taxon>
        <taxon>Craniata</taxon>
        <taxon>Vertebrata</taxon>
        <taxon>Euteleostomi</taxon>
        <taxon>Mammalia</taxon>
        <taxon>Eutheria</taxon>
        <taxon>Euarchontoglires</taxon>
        <taxon>Primates</taxon>
        <taxon>Haplorrhini</taxon>
        <taxon>Platyrrhini</taxon>
        <taxon>Cebidae</taxon>
        <taxon>Callitrichinae</taxon>
        <taxon>Saguinus</taxon>
    </lineage>
</organism>
<evidence type="ECO:0000313" key="1">
    <source>
        <dbReference type="EMBL" id="KAK2119652.1"/>
    </source>
</evidence>
<evidence type="ECO:0000313" key="2">
    <source>
        <dbReference type="Proteomes" id="UP001266305"/>
    </source>
</evidence>
<gene>
    <name evidence="1" type="ORF">P7K49_001038</name>
</gene>
<sequence length="89" mass="9825">MKTMRAAAQVVKNIESFPALSQEENELLFRRPSLHHIALESQHSDHKGRVIVCSQCAGTLTLWNCTKPLTVKESGSRVPGGVHQSLCDD</sequence>
<keyword evidence="2" id="KW-1185">Reference proteome</keyword>
<proteinExistence type="predicted"/>
<reference evidence="1 2" key="1">
    <citation type="submission" date="2023-05" db="EMBL/GenBank/DDBJ databases">
        <title>B98-5 Cell Line De Novo Hybrid Assembly: An Optical Mapping Approach.</title>
        <authorList>
            <person name="Kananen K."/>
            <person name="Auerbach J.A."/>
            <person name="Kautto E."/>
            <person name="Blachly J.S."/>
        </authorList>
    </citation>
    <scope>NUCLEOTIDE SEQUENCE [LARGE SCALE GENOMIC DNA]</scope>
    <source>
        <strain evidence="1">B95-8</strain>
        <tissue evidence="1">Cell line</tissue>
    </source>
</reference>
<dbReference type="EMBL" id="JASSZA010000001">
    <property type="protein sequence ID" value="KAK2119652.1"/>
    <property type="molecule type" value="Genomic_DNA"/>
</dbReference>
<dbReference type="Proteomes" id="UP001266305">
    <property type="component" value="Unassembled WGS sequence"/>
</dbReference>
<name>A0ABQ9WDD2_SAGOE</name>